<comment type="caution">
    <text evidence="2">The sequence shown here is derived from an EMBL/GenBank/DDBJ whole genome shotgun (WGS) entry which is preliminary data.</text>
</comment>
<sequence length="82" mass="9438">MPARINYLHRGILRKSAKLFFRRRHQQKDPSLSQSHNDLVFLQQPEGPRRKGVTLTRILNKKLLSKHRSKITMNGAPGDPGV</sequence>
<organism evidence="2 3">
    <name type="scientific">Phyllostomus discolor</name>
    <name type="common">pale spear-nosed bat</name>
    <dbReference type="NCBI Taxonomy" id="89673"/>
    <lineage>
        <taxon>Eukaryota</taxon>
        <taxon>Metazoa</taxon>
        <taxon>Chordata</taxon>
        <taxon>Craniata</taxon>
        <taxon>Vertebrata</taxon>
        <taxon>Euteleostomi</taxon>
        <taxon>Mammalia</taxon>
        <taxon>Eutheria</taxon>
        <taxon>Laurasiatheria</taxon>
        <taxon>Chiroptera</taxon>
        <taxon>Yangochiroptera</taxon>
        <taxon>Phyllostomidae</taxon>
        <taxon>Phyllostominae</taxon>
        <taxon>Phyllostomus</taxon>
    </lineage>
</organism>
<reference evidence="2 3" key="1">
    <citation type="journal article" date="2020" name="Nature">
        <title>Six reference-quality genomes reveal evolution of bat adaptations.</title>
        <authorList>
            <person name="Jebb D."/>
            <person name="Huang Z."/>
            <person name="Pippel M."/>
            <person name="Hughes G.M."/>
            <person name="Lavrichenko K."/>
            <person name="Devanna P."/>
            <person name="Winkler S."/>
            <person name="Jermiin L.S."/>
            <person name="Skirmuntt E.C."/>
            <person name="Katzourakis A."/>
            <person name="Burkitt-Gray L."/>
            <person name="Ray D.A."/>
            <person name="Sullivan K.A.M."/>
            <person name="Roscito J.G."/>
            <person name="Kirilenko B.M."/>
            <person name="Davalos L.M."/>
            <person name="Corthals A.P."/>
            <person name="Power M.L."/>
            <person name="Jones G."/>
            <person name="Ransome R.D."/>
            <person name="Dechmann D.K.N."/>
            <person name="Locatelli A.G."/>
            <person name="Puechmaille S.J."/>
            <person name="Fedrigo O."/>
            <person name="Jarvis E.D."/>
            <person name="Hiller M."/>
            <person name="Vernes S.C."/>
            <person name="Myers E.W."/>
            <person name="Teeling E.C."/>
        </authorList>
    </citation>
    <scope>NUCLEOTIDE SEQUENCE [LARGE SCALE GENOMIC DNA]</scope>
    <source>
        <strain evidence="2">Bat1K_MPI-CBG_1</strain>
    </source>
</reference>
<gene>
    <name evidence="2" type="ORF">HJG60_001800</name>
</gene>
<evidence type="ECO:0000256" key="1">
    <source>
        <dbReference type="SAM" id="MobiDB-lite"/>
    </source>
</evidence>
<evidence type="ECO:0000313" key="3">
    <source>
        <dbReference type="Proteomes" id="UP000664940"/>
    </source>
</evidence>
<dbReference type="Proteomes" id="UP000664940">
    <property type="component" value="Unassembled WGS sequence"/>
</dbReference>
<name>A0A834EEB2_9CHIR</name>
<feature type="region of interest" description="Disordered" evidence="1">
    <location>
        <begin position="24"/>
        <end position="45"/>
    </location>
</feature>
<dbReference type="PANTHER" id="PTHR21119:SF7">
    <property type="entry name" value="C2 DOMAIN-CONTAINING PROTEIN 2"/>
    <property type="match status" value="1"/>
</dbReference>
<accession>A0A834EEB2</accession>
<dbReference type="EMBL" id="JABVXQ010000003">
    <property type="protein sequence ID" value="KAF6117685.1"/>
    <property type="molecule type" value="Genomic_DNA"/>
</dbReference>
<dbReference type="PANTHER" id="PTHR21119">
    <property type="entry name" value="C2 DOMAIN-CONTAINING PROTEIN"/>
    <property type="match status" value="1"/>
</dbReference>
<protein>
    <submittedName>
        <fullName evidence="2">C2 calcium dependent domain containing 2</fullName>
    </submittedName>
</protein>
<dbReference type="InterPro" id="IPR039934">
    <property type="entry name" value="C2CD2/C2CD2L"/>
</dbReference>
<dbReference type="AlphaFoldDB" id="A0A834EEB2"/>
<evidence type="ECO:0000313" key="2">
    <source>
        <dbReference type="EMBL" id="KAF6117685.1"/>
    </source>
</evidence>
<proteinExistence type="predicted"/>